<feature type="transmembrane region" description="Helical" evidence="2">
    <location>
        <begin position="593"/>
        <end position="620"/>
    </location>
</feature>
<dbReference type="Pfam" id="PF06808">
    <property type="entry name" value="DctM"/>
    <property type="match status" value="1"/>
</dbReference>
<dbReference type="NCBIfam" id="TIGR02123">
    <property type="entry name" value="TRAP_fused"/>
    <property type="match status" value="1"/>
</dbReference>
<feature type="transmembrane region" description="Helical" evidence="2">
    <location>
        <begin position="12"/>
        <end position="30"/>
    </location>
</feature>
<keyword evidence="1" id="KW-0997">Cell inner membrane</keyword>
<reference evidence="4" key="1">
    <citation type="submission" date="2020-07" db="EMBL/GenBank/DDBJ databases">
        <title>Genome sequences of bacteria associated with the marine, planktonic diatom Thalassiosira profunda strain ECT2AJA-044.</title>
        <authorList>
            <person name="Gargas C.B."/>
            <person name="Roberts W.R."/>
            <person name="Alverson A.J."/>
        </authorList>
    </citation>
    <scope>NUCLEOTIDE SEQUENCE</scope>
    <source>
        <strain evidence="4">ECT2AJA-044</strain>
    </source>
</reference>
<dbReference type="InterPro" id="IPR011853">
    <property type="entry name" value="TRAP_DctM-Dct_fused"/>
</dbReference>
<keyword evidence="1" id="KW-0813">Transport</keyword>
<feature type="transmembrane region" description="Helical" evidence="2">
    <location>
        <begin position="383"/>
        <end position="400"/>
    </location>
</feature>
<feature type="transmembrane region" description="Helical" evidence="2">
    <location>
        <begin position="107"/>
        <end position="126"/>
    </location>
</feature>
<feature type="transmembrane region" description="Helical" evidence="2">
    <location>
        <begin position="77"/>
        <end position="95"/>
    </location>
</feature>
<feature type="transmembrane region" description="Helical" evidence="2">
    <location>
        <begin position="203"/>
        <end position="236"/>
    </location>
</feature>
<accession>A0A975I941</accession>
<comment type="function">
    <text evidence="1">Part of the tripartite ATP-independent periplasmic (TRAP) transport system.</text>
</comment>
<evidence type="ECO:0000256" key="1">
    <source>
        <dbReference type="RuleBase" id="RU369079"/>
    </source>
</evidence>
<feature type="transmembrane region" description="Helical" evidence="2">
    <location>
        <begin position="500"/>
        <end position="518"/>
    </location>
</feature>
<feature type="transmembrane region" description="Helical" evidence="2">
    <location>
        <begin position="444"/>
        <end position="465"/>
    </location>
</feature>
<feature type="transmembrane region" description="Helical" evidence="2">
    <location>
        <begin position="163"/>
        <end position="183"/>
    </location>
</feature>
<feature type="transmembrane region" description="Helical" evidence="2">
    <location>
        <begin position="332"/>
        <end position="354"/>
    </location>
</feature>
<dbReference type="Proteomes" id="UP000665026">
    <property type="component" value="Chromosome"/>
</dbReference>
<feature type="transmembrane region" description="Helical" evidence="2">
    <location>
        <begin position="138"/>
        <end position="156"/>
    </location>
</feature>
<keyword evidence="2" id="KW-0472">Membrane</keyword>
<dbReference type="PANTHER" id="PTHR43849:SF2">
    <property type="entry name" value="BLL3936 PROTEIN"/>
    <property type="match status" value="1"/>
</dbReference>
<dbReference type="RefSeq" id="WP_209357205.1">
    <property type="nucleotide sequence ID" value="NZ_CP060010.1"/>
</dbReference>
<gene>
    <name evidence="4" type="ORF">HZ995_03015</name>
</gene>
<sequence>MTPMKLSRTGAYVVAVLSLALAFVIIYMPSPLFPFLSDNDTYKALGWERRGDGAWNDFIGWWRGQLRGFNRTLLDPAFIRPFFVGVAGIISILTVEPWRTDTREREIAAKAFNAVLIALLLFSLWILGRKLSLGSDILFLPEPLDVIGAFCGVAVIAEMVRRLAGWLMFGFVIIAVIYMKFGAPEGVFYPTSPKTWELMAMNFWLETTGAMGFALSIMINNVFIFILFGVIIQATGAAEAILKIAIATTRRFRGGPAHAAIVSSAMFGTFSGSAAANVVGTGTFTIPLIKSRGFSPRFSGGIEAAASTGGQITPPVMGAAAFYLAEQAQVPYSQVAIAVLIPALFYFASLFLAVELQARKRGIEPLPLETDTRLTRSDWIKSLAFFAPLAAIIYCLSAGYSVNRAGFWAVAMTLLFGLLNKEFRSKPSVVFEKMREGGVAVAQLLVIVAGLGVFIGVVEGTGLGPKIGTDLALLVQDSVVVALLLTMIASLVLSMGMPTLPAYATIITIMGIFLTQLAGTDTPVLAVHLFVLYFGVLSPVTPPVALAAYAAAPIAGSHPFQTGVTALRLCFVAFVIPYAFFFNPQLLIGQVEFSWPLFALAMFKLGMAVFTLTTATTGYYRRDLGRLERAAILVLSIALVAPDVEIWGTACVGLIGLMAWITLGSNRKVSA</sequence>
<evidence type="ECO:0000313" key="4">
    <source>
        <dbReference type="EMBL" id="QTN36506.1"/>
    </source>
</evidence>
<feature type="domain" description="TRAP C4-dicarboxylate transport system permease DctM subunit" evidence="3">
    <location>
        <begin position="154"/>
        <end position="588"/>
    </location>
</feature>
<proteinExistence type="predicted"/>
<protein>
    <submittedName>
        <fullName evidence="4">TRAP transporter fused permease subunit</fullName>
    </submittedName>
</protein>
<dbReference type="GO" id="GO:0022857">
    <property type="term" value="F:transmembrane transporter activity"/>
    <property type="evidence" value="ECO:0007669"/>
    <property type="project" value="UniProtKB-UniRule"/>
</dbReference>
<dbReference type="GO" id="GO:0005886">
    <property type="term" value="C:plasma membrane"/>
    <property type="evidence" value="ECO:0007669"/>
    <property type="project" value="UniProtKB-SubCell"/>
</dbReference>
<dbReference type="InterPro" id="IPR010656">
    <property type="entry name" value="DctM"/>
</dbReference>
<comment type="subcellular location">
    <subcellularLocation>
        <location evidence="1">Cell inner membrane</location>
        <topology evidence="1">Multi-pass membrane protein</topology>
    </subcellularLocation>
</comment>
<feature type="transmembrane region" description="Helical" evidence="2">
    <location>
        <begin position="632"/>
        <end position="661"/>
    </location>
</feature>
<keyword evidence="2" id="KW-0812">Transmembrane</keyword>
<feature type="transmembrane region" description="Helical" evidence="2">
    <location>
        <begin position="471"/>
        <end position="493"/>
    </location>
</feature>
<evidence type="ECO:0000256" key="2">
    <source>
        <dbReference type="SAM" id="Phobius"/>
    </source>
</evidence>
<feature type="transmembrane region" description="Helical" evidence="2">
    <location>
        <begin position="257"/>
        <end position="279"/>
    </location>
</feature>
<dbReference type="AlphaFoldDB" id="A0A975I941"/>
<feature type="transmembrane region" description="Helical" evidence="2">
    <location>
        <begin position="530"/>
        <end position="552"/>
    </location>
</feature>
<dbReference type="EMBL" id="CP060010">
    <property type="protein sequence ID" value="QTN36506.1"/>
    <property type="molecule type" value="Genomic_DNA"/>
</dbReference>
<dbReference type="PANTHER" id="PTHR43849">
    <property type="entry name" value="BLL3936 PROTEIN"/>
    <property type="match status" value="1"/>
</dbReference>
<organism evidence="4 5">
    <name type="scientific">Cognatishimia activa</name>
    <dbReference type="NCBI Taxonomy" id="1715691"/>
    <lineage>
        <taxon>Bacteria</taxon>
        <taxon>Pseudomonadati</taxon>
        <taxon>Pseudomonadota</taxon>
        <taxon>Alphaproteobacteria</taxon>
        <taxon>Rhodobacterales</taxon>
        <taxon>Paracoccaceae</taxon>
        <taxon>Cognatishimia</taxon>
    </lineage>
</organism>
<evidence type="ECO:0000259" key="3">
    <source>
        <dbReference type="Pfam" id="PF06808"/>
    </source>
</evidence>
<keyword evidence="2" id="KW-1133">Transmembrane helix</keyword>
<evidence type="ECO:0000313" key="5">
    <source>
        <dbReference type="Proteomes" id="UP000665026"/>
    </source>
</evidence>
<keyword evidence="1" id="KW-1003">Cell membrane</keyword>
<name>A0A975I941_9RHOB</name>
<feature type="transmembrane region" description="Helical" evidence="2">
    <location>
        <begin position="564"/>
        <end position="581"/>
    </location>
</feature>
<feature type="transmembrane region" description="Helical" evidence="2">
    <location>
        <begin position="406"/>
        <end position="423"/>
    </location>
</feature>
<dbReference type="KEGG" id="cact:HZ995_03015"/>